<dbReference type="EMBL" id="CP014476">
    <property type="protein sequence ID" value="AMK76197.1"/>
    <property type="molecule type" value="Genomic_DNA"/>
</dbReference>
<organism evidence="11 12">
    <name type="scientific">Methylomonas denitrificans</name>
    <dbReference type="NCBI Taxonomy" id="1538553"/>
    <lineage>
        <taxon>Bacteria</taxon>
        <taxon>Pseudomonadati</taxon>
        <taxon>Pseudomonadota</taxon>
        <taxon>Gammaproteobacteria</taxon>
        <taxon>Methylococcales</taxon>
        <taxon>Methylococcaceae</taxon>
        <taxon>Methylomonas</taxon>
    </lineage>
</organism>
<evidence type="ECO:0000256" key="8">
    <source>
        <dbReference type="ARBA" id="ARBA00039168"/>
    </source>
</evidence>
<sequence length="106" mass="11341">MGWLLLFAAGCSEIVFAISLKYNDGFTKLWPSVVTGVSGAGSFYLLMLAIRTLPLGTAYAVWTGMGAVGVAIIGIFLFKESADWFRLASILLIIVGIVGLKLTHVE</sequence>
<accession>A0A126T2A4</accession>
<dbReference type="FunFam" id="1.10.3730.20:FF:000001">
    <property type="entry name" value="Quaternary ammonium compound resistance transporter SugE"/>
    <property type="match status" value="1"/>
</dbReference>
<comment type="subcellular location">
    <subcellularLocation>
        <location evidence="1 9">Cell membrane</location>
        <topology evidence="1 9">Multi-pass membrane protein</topology>
    </subcellularLocation>
</comment>
<name>A0A126T2A4_9GAMM</name>
<dbReference type="Proteomes" id="UP000030512">
    <property type="component" value="Chromosome"/>
</dbReference>
<comment type="similarity">
    <text evidence="7">Belongs to the drug/metabolite transporter (DMT) superfamily. Small multidrug resistance (SMR) (TC 2.A.7.1) family. Gdx/SugE subfamily.</text>
</comment>
<keyword evidence="6 10" id="KW-0472">Membrane</keyword>
<evidence type="ECO:0000256" key="4">
    <source>
        <dbReference type="ARBA" id="ARBA00022692"/>
    </source>
</evidence>
<feature type="transmembrane region" description="Helical" evidence="10">
    <location>
        <begin position="57"/>
        <end position="78"/>
    </location>
</feature>
<evidence type="ECO:0000256" key="7">
    <source>
        <dbReference type="ARBA" id="ARBA00038151"/>
    </source>
</evidence>
<dbReference type="KEGG" id="mdn:JT25_006775"/>
<keyword evidence="4 9" id="KW-0812">Transmembrane</keyword>
<dbReference type="Pfam" id="PF00893">
    <property type="entry name" value="Multi_Drug_Res"/>
    <property type="match status" value="1"/>
</dbReference>
<evidence type="ECO:0000256" key="9">
    <source>
        <dbReference type="RuleBase" id="RU003942"/>
    </source>
</evidence>
<dbReference type="Gene3D" id="1.10.3730.20">
    <property type="match status" value="1"/>
</dbReference>
<dbReference type="RefSeq" id="WP_020483456.1">
    <property type="nucleotide sequence ID" value="NZ_CP014476.1"/>
</dbReference>
<evidence type="ECO:0000256" key="5">
    <source>
        <dbReference type="ARBA" id="ARBA00022989"/>
    </source>
</evidence>
<proteinExistence type="inferred from homology"/>
<dbReference type="STRING" id="1538553.JT25_006775"/>
<evidence type="ECO:0000256" key="1">
    <source>
        <dbReference type="ARBA" id="ARBA00004651"/>
    </source>
</evidence>
<dbReference type="InterPro" id="IPR037185">
    <property type="entry name" value="EmrE-like"/>
</dbReference>
<evidence type="ECO:0000256" key="6">
    <source>
        <dbReference type="ARBA" id="ARBA00023136"/>
    </source>
</evidence>
<evidence type="ECO:0000256" key="3">
    <source>
        <dbReference type="ARBA" id="ARBA00022475"/>
    </source>
</evidence>
<evidence type="ECO:0000256" key="10">
    <source>
        <dbReference type="SAM" id="Phobius"/>
    </source>
</evidence>
<evidence type="ECO:0000313" key="11">
    <source>
        <dbReference type="EMBL" id="AMK76197.1"/>
    </source>
</evidence>
<keyword evidence="2" id="KW-0813">Transport</keyword>
<dbReference type="AlphaFoldDB" id="A0A126T2A4"/>
<feature type="transmembrane region" description="Helical" evidence="10">
    <location>
        <begin position="84"/>
        <end position="103"/>
    </location>
</feature>
<gene>
    <name evidence="11" type="ORF">JT25_006775</name>
</gene>
<keyword evidence="12" id="KW-1185">Reference proteome</keyword>
<evidence type="ECO:0000256" key="2">
    <source>
        <dbReference type="ARBA" id="ARBA00022448"/>
    </source>
</evidence>
<dbReference type="GO" id="GO:1990961">
    <property type="term" value="P:xenobiotic detoxification by transmembrane export across the plasma membrane"/>
    <property type="evidence" value="ECO:0007669"/>
    <property type="project" value="UniProtKB-ARBA"/>
</dbReference>
<reference evidence="11 12" key="1">
    <citation type="journal article" date="2015" name="Environ. Microbiol.">
        <title>Methane oxidation coupled to nitrate reduction under hypoxia by the Gammaproteobacterium Methylomonas denitrificans, sp. nov. type strain FJG1.</title>
        <authorList>
            <person name="Kits K.D."/>
            <person name="Klotz M.G."/>
            <person name="Stein L.Y."/>
        </authorList>
    </citation>
    <scope>NUCLEOTIDE SEQUENCE [LARGE SCALE GENOMIC DNA]</scope>
    <source>
        <strain evidence="11 12">FJG1</strain>
    </source>
</reference>
<dbReference type="InterPro" id="IPR000390">
    <property type="entry name" value="Small_drug/metabolite_transptr"/>
</dbReference>
<dbReference type="GO" id="GO:0005886">
    <property type="term" value="C:plasma membrane"/>
    <property type="evidence" value="ECO:0007669"/>
    <property type="project" value="UniProtKB-SubCell"/>
</dbReference>
<evidence type="ECO:0000313" key="12">
    <source>
        <dbReference type="Proteomes" id="UP000030512"/>
    </source>
</evidence>
<dbReference type="OrthoDB" id="9808638at2"/>
<feature type="transmembrane region" description="Helical" evidence="10">
    <location>
        <begin position="33"/>
        <end position="50"/>
    </location>
</feature>
<keyword evidence="5 10" id="KW-1133">Transmembrane helix</keyword>
<keyword evidence="3" id="KW-1003">Cell membrane</keyword>
<protein>
    <recommendedName>
        <fullName evidence="8">Guanidinium exporter</fullName>
    </recommendedName>
</protein>
<dbReference type="SUPFAM" id="SSF103481">
    <property type="entry name" value="Multidrug resistance efflux transporter EmrE"/>
    <property type="match status" value="1"/>
</dbReference>
<dbReference type="InterPro" id="IPR045324">
    <property type="entry name" value="Small_multidrug_res"/>
</dbReference>
<dbReference type="PANTHER" id="PTHR30561:SF0">
    <property type="entry name" value="GUANIDINIUM EXPORTER"/>
    <property type="match status" value="1"/>
</dbReference>
<dbReference type="PANTHER" id="PTHR30561">
    <property type="entry name" value="SMR FAMILY PROTON-DEPENDENT DRUG EFFLUX TRANSPORTER SUGE"/>
    <property type="match status" value="1"/>
</dbReference>
<dbReference type="GO" id="GO:0022857">
    <property type="term" value="F:transmembrane transporter activity"/>
    <property type="evidence" value="ECO:0007669"/>
    <property type="project" value="InterPro"/>
</dbReference>